<evidence type="ECO:0000313" key="8">
    <source>
        <dbReference type="EMBL" id="NDJ19619.1"/>
    </source>
</evidence>
<feature type="domain" description="Penicillin-binding protein transpeptidase" evidence="6">
    <location>
        <begin position="297"/>
        <end position="611"/>
    </location>
</feature>
<dbReference type="Gene3D" id="3.90.1310.10">
    <property type="entry name" value="Penicillin-binding protein 2a (Domain 2)"/>
    <property type="match status" value="1"/>
</dbReference>
<accession>A0A8J7Z436</accession>
<evidence type="ECO:0000256" key="2">
    <source>
        <dbReference type="ARBA" id="ARBA00007171"/>
    </source>
</evidence>
<dbReference type="PANTHER" id="PTHR30627">
    <property type="entry name" value="PEPTIDOGLYCAN D,D-TRANSPEPTIDASE"/>
    <property type="match status" value="1"/>
</dbReference>
<reference evidence="8" key="1">
    <citation type="submission" date="2019-12" db="EMBL/GenBank/DDBJ databases">
        <title>High-Quality draft genome sequences of three cyanobacteria isolated from the limestone walls of the Old Cathedral of Coimbra.</title>
        <authorList>
            <person name="Tiago I."/>
            <person name="Soares F."/>
            <person name="Portugal A."/>
        </authorList>
    </citation>
    <scope>NUCLEOTIDE SEQUENCE</scope>
    <source>
        <strain evidence="8">A</strain>
    </source>
</reference>
<dbReference type="InterPro" id="IPR005311">
    <property type="entry name" value="PBP_dimer"/>
</dbReference>
<evidence type="ECO:0000256" key="3">
    <source>
        <dbReference type="ARBA" id="ARBA00023136"/>
    </source>
</evidence>
<dbReference type="InterPro" id="IPR012338">
    <property type="entry name" value="Beta-lactam/transpept-like"/>
</dbReference>
<gene>
    <name evidence="8" type="ORF">GS601_20400</name>
</gene>
<dbReference type="GO" id="GO:0005886">
    <property type="term" value="C:plasma membrane"/>
    <property type="evidence" value="ECO:0007669"/>
    <property type="project" value="TreeGrafter"/>
</dbReference>
<organism evidence="8 9">
    <name type="scientific">Myxacorys almedinensis A</name>
    <dbReference type="NCBI Taxonomy" id="2690445"/>
    <lineage>
        <taxon>Bacteria</taxon>
        <taxon>Bacillati</taxon>
        <taxon>Cyanobacteriota</taxon>
        <taxon>Cyanophyceae</taxon>
        <taxon>Leptolyngbyales</taxon>
        <taxon>Leptolyngbyaceae</taxon>
        <taxon>Myxacorys</taxon>
        <taxon>Myxacorys almedinensis</taxon>
    </lineage>
</organism>
<dbReference type="InterPro" id="IPR050515">
    <property type="entry name" value="Beta-lactam/transpept"/>
</dbReference>
<protein>
    <submittedName>
        <fullName evidence="8">Penicillin-binding protein 2</fullName>
    </submittedName>
</protein>
<evidence type="ECO:0000256" key="1">
    <source>
        <dbReference type="ARBA" id="ARBA00004370"/>
    </source>
</evidence>
<evidence type="ECO:0000259" key="6">
    <source>
        <dbReference type="Pfam" id="PF00905"/>
    </source>
</evidence>
<keyword evidence="5" id="KW-0812">Transmembrane</keyword>
<comment type="subcellular location">
    <subcellularLocation>
        <location evidence="1">Membrane</location>
    </subcellularLocation>
</comment>
<proteinExistence type="inferred from homology"/>
<sequence length="659" mass="71711">MRLPASQRGSKPVSATLATLLSDLRSRSSRLATNSLGLNRPGNAGMRRLLERLRTAHAKPSARRLVMVWAVLLGAMVLLVLNLVRLQVIQAPDLLKQARSQQTIFLRPFIPRRPIVDRIGNVLAIDQPVYTLYAHPVSFKEPKTTVAEKLAPILGKSAGELLRKLDTAESGIRLEVALSENTADRLLNLQIDGIDLAQQQQRLYPQQHLTADVVGYVDVDQQGQAGIEHSHKNLLQRSIKSVRLSRTGLGSMMPDRIPGGFLHIDNLHLQLTVDSRVQRTAQSALQQQVKKYGAKRGVVLVMDVADGALRSLVSEPSYDPNEYYKANVERFKNWAMTDLYEPGSTFKPLNVAIALETKAIRPDQIFNDEGSIYVDQWPIQNFDYSTAGARGATSVTQILERSSNVGMVHIMQQMQRDNYYNWLQKIGLGQPTGIDLPFEIAGQLKDRKTFTESAIDAATSAFGQGFSLTPIQLVQLHGILASGGKLLTPHVVQGLYDEAGHPYWQPVRQTQPQQIFSPQTAQTVLQMMESVVQKGSGKAAQVPGYRIAGKTGTAQKASASGGYQENAKITSFVSIFPVENPRYVVAAVIDEPKGEDAFGSTVAAPIVKAVIDALITLDQMPPSQPAATVAPSPGASAIEGLSPAESLGVEPVPAPSSTP</sequence>
<dbReference type="Gene3D" id="3.40.710.10">
    <property type="entry name" value="DD-peptidase/beta-lactamase superfamily"/>
    <property type="match status" value="1"/>
</dbReference>
<dbReference type="Pfam" id="PF03717">
    <property type="entry name" value="PBP_dimer"/>
    <property type="match status" value="1"/>
</dbReference>
<dbReference type="InterPro" id="IPR001460">
    <property type="entry name" value="PCN-bd_Tpept"/>
</dbReference>
<comment type="similarity">
    <text evidence="2">Belongs to the transpeptidase family.</text>
</comment>
<dbReference type="PANTHER" id="PTHR30627:SF1">
    <property type="entry name" value="PEPTIDOGLYCAN D,D-TRANSPEPTIDASE FTSI"/>
    <property type="match status" value="1"/>
</dbReference>
<dbReference type="Proteomes" id="UP000646053">
    <property type="component" value="Unassembled WGS sequence"/>
</dbReference>
<keyword evidence="5" id="KW-1133">Transmembrane helix</keyword>
<dbReference type="SUPFAM" id="SSF56601">
    <property type="entry name" value="beta-lactamase/transpeptidase-like"/>
    <property type="match status" value="1"/>
</dbReference>
<evidence type="ECO:0000259" key="7">
    <source>
        <dbReference type="Pfam" id="PF03717"/>
    </source>
</evidence>
<evidence type="ECO:0000256" key="4">
    <source>
        <dbReference type="SAM" id="MobiDB-lite"/>
    </source>
</evidence>
<keyword evidence="9" id="KW-1185">Reference proteome</keyword>
<feature type="transmembrane region" description="Helical" evidence="5">
    <location>
        <begin position="65"/>
        <end position="84"/>
    </location>
</feature>
<dbReference type="GO" id="GO:0071555">
    <property type="term" value="P:cell wall organization"/>
    <property type="evidence" value="ECO:0007669"/>
    <property type="project" value="TreeGrafter"/>
</dbReference>
<feature type="region of interest" description="Disordered" evidence="4">
    <location>
        <begin position="622"/>
        <end position="659"/>
    </location>
</feature>
<evidence type="ECO:0000313" key="9">
    <source>
        <dbReference type="Proteomes" id="UP000646053"/>
    </source>
</evidence>
<keyword evidence="3 5" id="KW-0472">Membrane</keyword>
<dbReference type="Gene3D" id="3.30.450.330">
    <property type="match status" value="1"/>
</dbReference>
<comment type="caution">
    <text evidence="8">The sequence shown here is derived from an EMBL/GenBank/DDBJ whole genome shotgun (WGS) entry which is preliminary data.</text>
</comment>
<feature type="domain" description="Penicillin-binding protein dimerisation" evidence="7">
    <location>
        <begin position="112"/>
        <end position="222"/>
    </location>
</feature>
<dbReference type="GO" id="GO:0008658">
    <property type="term" value="F:penicillin binding"/>
    <property type="evidence" value="ECO:0007669"/>
    <property type="project" value="InterPro"/>
</dbReference>
<evidence type="ECO:0000256" key="5">
    <source>
        <dbReference type="SAM" id="Phobius"/>
    </source>
</evidence>
<dbReference type="EMBL" id="WVIE01000035">
    <property type="protein sequence ID" value="NDJ19619.1"/>
    <property type="molecule type" value="Genomic_DNA"/>
</dbReference>
<name>A0A8J7Z436_9CYAN</name>
<dbReference type="InterPro" id="IPR036138">
    <property type="entry name" value="PBP_dimer_sf"/>
</dbReference>
<dbReference type="AlphaFoldDB" id="A0A8J7Z436"/>
<dbReference type="Pfam" id="PF00905">
    <property type="entry name" value="Transpeptidase"/>
    <property type="match status" value="1"/>
</dbReference>
<dbReference type="SUPFAM" id="SSF56519">
    <property type="entry name" value="Penicillin binding protein dimerisation domain"/>
    <property type="match status" value="1"/>
</dbReference>